<feature type="compositionally biased region" description="Polar residues" evidence="1">
    <location>
        <begin position="61"/>
        <end position="72"/>
    </location>
</feature>
<organism evidence="2 3">
    <name type="scientific">Humidesulfovibrio mexicanus</name>
    <dbReference type="NCBI Taxonomy" id="147047"/>
    <lineage>
        <taxon>Bacteria</taxon>
        <taxon>Pseudomonadati</taxon>
        <taxon>Thermodesulfobacteriota</taxon>
        <taxon>Desulfovibrionia</taxon>
        <taxon>Desulfovibrionales</taxon>
        <taxon>Desulfovibrionaceae</taxon>
        <taxon>Humidesulfovibrio</taxon>
    </lineage>
</organism>
<reference evidence="2 3" key="1">
    <citation type="submission" date="2017-06" db="EMBL/GenBank/DDBJ databases">
        <authorList>
            <person name="Kim H.J."/>
            <person name="Triplett B.A."/>
        </authorList>
    </citation>
    <scope>NUCLEOTIDE SEQUENCE [LARGE SCALE GENOMIC DNA]</scope>
    <source>
        <strain evidence="2 3">DSM 13116</strain>
    </source>
</reference>
<dbReference type="Proteomes" id="UP000198324">
    <property type="component" value="Unassembled WGS sequence"/>
</dbReference>
<protein>
    <submittedName>
        <fullName evidence="2">Uncharacterized protein</fullName>
    </submittedName>
</protein>
<proteinExistence type="predicted"/>
<name>A0A239BHN3_9BACT</name>
<evidence type="ECO:0000256" key="1">
    <source>
        <dbReference type="SAM" id="MobiDB-lite"/>
    </source>
</evidence>
<keyword evidence="3" id="KW-1185">Reference proteome</keyword>
<evidence type="ECO:0000313" key="2">
    <source>
        <dbReference type="EMBL" id="SNS07687.1"/>
    </source>
</evidence>
<dbReference type="AlphaFoldDB" id="A0A239BHN3"/>
<dbReference type="OrthoDB" id="8455150at2"/>
<dbReference type="EMBL" id="FZOC01000005">
    <property type="protein sequence ID" value="SNS07687.1"/>
    <property type="molecule type" value="Genomic_DNA"/>
</dbReference>
<feature type="region of interest" description="Disordered" evidence="1">
    <location>
        <begin position="50"/>
        <end position="76"/>
    </location>
</feature>
<accession>A0A239BHN3</accession>
<evidence type="ECO:0000313" key="3">
    <source>
        <dbReference type="Proteomes" id="UP000198324"/>
    </source>
</evidence>
<sequence>MEIYALFDENGHPKGFYTPVVHSRIPGDAIRISVSHWHEFIRNKGLRRWDGEKPVKYDPPQSAQHRSQSPTKGSLHPIALVRNTLAAILR</sequence>
<gene>
    <name evidence="2" type="ORF">SAMN04488503_2603</name>
</gene>
<dbReference type="RefSeq" id="WP_089274807.1">
    <property type="nucleotide sequence ID" value="NZ_FZOC01000005.1"/>
</dbReference>